<name>A0A381QI10_9ZZZZ</name>
<dbReference type="SUPFAM" id="SSF53720">
    <property type="entry name" value="ALDH-like"/>
    <property type="match status" value="1"/>
</dbReference>
<dbReference type="GO" id="GO:0003995">
    <property type="term" value="F:acyl-CoA dehydrogenase activity"/>
    <property type="evidence" value="ECO:0007669"/>
    <property type="project" value="InterPro"/>
</dbReference>
<sequence length="410" mass="43819">VANRFLDSSDPLRQEAIDLLVPTAGISTEMASEILTGMARDWTAERLTELLRRELRDPGVLDGFRRVDEGRRVRAKGPLLTFHVGAGTVPGVGVTSMIRALLMKSAVLLKPGLGDVVLPVLFAEAFAEEAPELSDAVAVTYWPGGSSPLEGLALQRAEAVVVYGSDEVVSSLRARTPVTASFISYHHRLSLGMVGREALTVARAPDVARMAARAVSMFDQRGCVSPHAIYVEEGGAVDPGEWAALLASAMADLEVEIPGGYLTAPEASAVHQVRGSAELREASGGGVRVFRGDESFWTVILEDEMTFTRSCLNRVVSLVPIPDLGGVAASLGMIGRHLQTVAIEGAEDRLPMLAEDLCRAGATRVTSFEKAPWPPPWWRHDGASVLAGLVRWIDLEGVDLEEVDPTGPGD</sequence>
<proteinExistence type="predicted"/>
<dbReference type="AlphaFoldDB" id="A0A381QI10"/>
<dbReference type="EMBL" id="UINC01001327">
    <property type="protein sequence ID" value="SUZ77727.1"/>
    <property type="molecule type" value="Genomic_DNA"/>
</dbReference>
<evidence type="ECO:0000313" key="2">
    <source>
        <dbReference type="EMBL" id="SUZ77727.1"/>
    </source>
</evidence>
<evidence type="ECO:0000256" key="1">
    <source>
        <dbReference type="ARBA" id="ARBA00022857"/>
    </source>
</evidence>
<accession>A0A381QI10</accession>
<evidence type="ECO:0008006" key="3">
    <source>
        <dbReference type="Google" id="ProtNLM"/>
    </source>
</evidence>
<feature type="non-terminal residue" evidence="2">
    <location>
        <position position="1"/>
    </location>
</feature>
<keyword evidence="1" id="KW-0521">NADP</keyword>
<dbReference type="Pfam" id="PF05893">
    <property type="entry name" value="LuxC"/>
    <property type="match status" value="1"/>
</dbReference>
<dbReference type="GO" id="GO:0008218">
    <property type="term" value="P:bioluminescence"/>
    <property type="evidence" value="ECO:0007669"/>
    <property type="project" value="InterPro"/>
</dbReference>
<dbReference type="InterPro" id="IPR008670">
    <property type="entry name" value="CoA_reduct_LuxC"/>
</dbReference>
<organism evidence="2">
    <name type="scientific">marine metagenome</name>
    <dbReference type="NCBI Taxonomy" id="408172"/>
    <lineage>
        <taxon>unclassified sequences</taxon>
        <taxon>metagenomes</taxon>
        <taxon>ecological metagenomes</taxon>
    </lineage>
</organism>
<dbReference type="InterPro" id="IPR016161">
    <property type="entry name" value="Ald_DH/histidinol_DH"/>
</dbReference>
<reference evidence="2" key="1">
    <citation type="submission" date="2018-05" db="EMBL/GenBank/DDBJ databases">
        <authorList>
            <person name="Lanie J.A."/>
            <person name="Ng W.-L."/>
            <person name="Kazmierczak K.M."/>
            <person name="Andrzejewski T.M."/>
            <person name="Davidsen T.M."/>
            <person name="Wayne K.J."/>
            <person name="Tettelin H."/>
            <person name="Glass J.I."/>
            <person name="Rusch D."/>
            <person name="Podicherti R."/>
            <person name="Tsui H.-C.T."/>
            <person name="Winkler M.E."/>
        </authorList>
    </citation>
    <scope>NUCLEOTIDE SEQUENCE</scope>
</reference>
<protein>
    <recommendedName>
        <fullName evidence="3">Long-chain-fatty-acyl-CoA reductase</fullName>
    </recommendedName>
</protein>
<gene>
    <name evidence="2" type="ORF">METZ01_LOCUS30581</name>
</gene>